<dbReference type="OrthoDB" id="1045822at2759"/>
<reference evidence="4" key="1">
    <citation type="journal article" date="2016" name="Nat. Biotechnol.">
        <title>Sequencing wild and cultivated cassava and related species reveals extensive interspecific hybridization and genetic diversity.</title>
        <authorList>
            <person name="Bredeson J.V."/>
            <person name="Lyons J.B."/>
            <person name="Prochnik S.E."/>
            <person name="Wu G.A."/>
            <person name="Ha C.M."/>
            <person name="Edsinger-Gonzales E."/>
            <person name="Grimwood J."/>
            <person name="Schmutz J."/>
            <person name="Rabbi I.Y."/>
            <person name="Egesi C."/>
            <person name="Nauluvula P."/>
            <person name="Lebot V."/>
            <person name="Ndunguru J."/>
            <person name="Mkamilo G."/>
            <person name="Bart R.S."/>
            <person name="Setter T.L."/>
            <person name="Gleadow R.M."/>
            <person name="Kulakow P."/>
            <person name="Ferguson M.E."/>
            <person name="Rounsley S."/>
            <person name="Rokhsar D.S."/>
        </authorList>
    </citation>
    <scope>NUCLEOTIDE SEQUENCE [LARGE SCALE GENOMIC DNA]</scope>
    <source>
        <strain evidence="4">cv. AM560-2</strain>
    </source>
</reference>
<evidence type="ECO:0000313" key="3">
    <source>
        <dbReference type="EMBL" id="OAY59207.1"/>
    </source>
</evidence>
<keyword evidence="2" id="KW-0812">Transmembrane</keyword>
<dbReference type="STRING" id="3983.A0A2C9WI59"/>
<name>A0A2C9WI59_MANES</name>
<accession>A0A2C9WI59</accession>
<dbReference type="InterPro" id="IPR006461">
    <property type="entry name" value="PLAC_motif_containing"/>
</dbReference>
<dbReference type="Pfam" id="PF04749">
    <property type="entry name" value="PLAC8"/>
    <property type="match status" value="1"/>
</dbReference>
<keyword evidence="2" id="KW-0472">Membrane</keyword>
<dbReference type="Gramene" id="Manes.01G013100.1.v8.1">
    <property type="protein sequence ID" value="Manes.01G013100.1.v8.1.CDS"/>
    <property type="gene ID" value="Manes.01G013100.v8.1"/>
</dbReference>
<dbReference type="EMBL" id="CM004387">
    <property type="protein sequence ID" value="OAY59207.1"/>
    <property type="molecule type" value="Genomic_DNA"/>
</dbReference>
<organism evidence="3 4">
    <name type="scientific">Manihot esculenta</name>
    <name type="common">Cassava</name>
    <name type="synonym">Jatropha manihot</name>
    <dbReference type="NCBI Taxonomy" id="3983"/>
    <lineage>
        <taxon>Eukaryota</taxon>
        <taxon>Viridiplantae</taxon>
        <taxon>Streptophyta</taxon>
        <taxon>Embryophyta</taxon>
        <taxon>Tracheophyta</taxon>
        <taxon>Spermatophyta</taxon>
        <taxon>Magnoliopsida</taxon>
        <taxon>eudicotyledons</taxon>
        <taxon>Gunneridae</taxon>
        <taxon>Pentapetalae</taxon>
        <taxon>rosids</taxon>
        <taxon>fabids</taxon>
        <taxon>Malpighiales</taxon>
        <taxon>Euphorbiaceae</taxon>
        <taxon>Crotonoideae</taxon>
        <taxon>Manihoteae</taxon>
        <taxon>Manihot</taxon>
    </lineage>
</organism>
<evidence type="ECO:0000313" key="4">
    <source>
        <dbReference type="Proteomes" id="UP000091857"/>
    </source>
</evidence>
<dbReference type="NCBIfam" id="TIGR01571">
    <property type="entry name" value="A_thal_Cys_rich"/>
    <property type="match status" value="1"/>
</dbReference>
<dbReference type="OMA" id="CTICIIT"/>
<feature type="compositionally biased region" description="Basic and acidic residues" evidence="1">
    <location>
        <begin position="13"/>
        <end position="24"/>
    </location>
</feature>
<keyword evidence="4" id="KW-1185">Reference proteome</keyword>
<gene>
    <name evidence="3" type="ORF">MANES_01G013100v8</name>
</gene>
<comment type="caution">
    <text evidence="3">The sequence shown here is derived from an EMBL/GenBank/DDBJ whole genome shotgun (WGS) entry which is preliminary data.</text>
</comment>
<proteinExistence type="predicted"/>
<keyword evidence="2" id="KW-1133">Transmembrane helix</keyword>
<feature type="transmembrane region" description="Helical" evidence="2">
    <location>
        <begin position="61"/>
        <end position="86"/>
    </location>
</feature>
<dbReference type="PANTHER" id="PTHR15907">
    <property type="entry name" value="DUF614 FAMILY PROTEIN-RELATED"/>
    <property type="match status" value="1"/>
</dbReference>
<dbReference type="AlphaFoldDB" id="A0A2C9WI59"/>
<sequence length="159" mass="17709">MIETTTMGTTTKDSTKGDDHEAHSKWTTGLCGCREDFKNCLITCFCPCITFGRNAEIIDKNVISCGCSGLVLFALSYVGVPCLYSFPYRRKLRAQYSLPAEPCSDFWVHCCCLHCALCQEYRELKNRGLDPSLGWEANAEKMYKGGAMAPPAVPQDMPR</sequence>
<protein>
    <submittedName>
        <fullName evidence="3">Uncharacterized protein</fullName>
    </submittedName>
</protein>
<evidence type="ECO:0000256" key="1">
    <source>
        <dbReference type="SAM" id="MobiDB-lite"/>
    </source>
</evidence>
<evidence type="ECO:0000256" key="2">
    <source>
        <dbReference type="SAM" id="Phobius"/>
    </source>
</evidence>
<feature type="compositionally biased region" description="Low complexity" evidence="1">
    <location>
        <begin position="1"/>
        <end position="12"/>
    </location>
</feature>
<dbReference type="Proteomes" id="UP000091857">
    <property type="component" value="Chromosome 1"/>
</dbReference>
<feature type="region of interest" description="Disordered" evidence="1">
    <location>
        <begin position="1"/>
        <end position="24"/>
    </location>
</feature>